<feature type="domain" description="Teneurin-like YD-shell" evidence="3">
    <location>
        <begin position="975"/>
        <end position="1167"/>
    </location>
</feature>
<feature type="compositionally biased region" description="Basic and acidic residues" evidence="2">
    <location>
        <begin position="28"/>
        <end position="37"/>
    </location>
</feature>
<comment type="caution">
    <text evidence="4">The sequence shown here is derived from an EMBL/GenBank/DDBJ whole genome shotgun (WGS) entry which is preliminary data.</text>
</comment>
<gene>
    <name evidence="4" type="ORF">SGN30_08225</name>
</gene>
<dbReference type="EMBL" id="JAWWMZ010000002">
    <property type="protein sequence ID" value="MDX4953406.1"/>
    <property type="molecule type" value="Genomic_DNA"/>
</dbReference>
<dbReference type="InterPro" id="IPR056823">
    <property type="entry name" value="TEN-like_YD-shell"/>
</dbReference>
<dbReference type="NCBIfam" id="TIGR01643">
    <property type="entry name" value="YD_repeat_2x"/>
    <property type="match status" value="8"/>
</dbReference>
<dbReference type="InterPro" id="IPR006530">
    <property type="entry name" value="YD"/>
</dbReference>
<dbReference type="PANTHER" id="PTHR32305:SF15">
    <property type="entry name" value="PROTEIN RHSA-RELATED"/>
    <property type="match status" value="1"/>
</dbReference>
<evidence type="ECO:0000313" key="4">
    <source>
        <dbReference type="EMBL" id="MDX4953406.1"/>
    </source>
</evidence>
<sequence length="1486" mass="165390">MQKAFTTHQPRPDIARSSAQEMHSTRQTIRETRGEEMRNRKHAVHGLLCVVLTAASLLPSMANAQDYTSSSAFTRPGDPGYSLTTQASEPRVRWINGEYTETHIDLRVQGLGGPLDIARSWSQGRWWLNPAWAPLNFELDPLGRDARLIERAGVLYERSGQADLYIAKGKNNAPVFIKRLAEGGSAQNPQAQWRWYDRLGNSIDYDAQGRILGYANTNGINVRFAYDSATRARILDHHGGTVYTATLANGLITRIEDRAGRSVSYQWNGQLLIQATDVMGQRWSYTYDGNGQLTSRTDPLGAQVTVQYSQSIPAPAPLLTLGAAGKVLDPTGTSGTTSKLANLWGGGRVGKFDGQGCASTGKNQYLREKRQFLVTYLDCRGNTTVYLYDKEGNELERTFNGKPAAKNLWDGNYQTRAIDARGLTTTTHYDYNYQPLQIIHSDGSRDQYEYEPVRGLRTKHINQGGITSTWTHDDKGRVTIWTEALGRPEQRTTRYQYDSYGQLTSRSTGAGDGKGEDSRTITYRYDNNGSLIEATDPLGHTSKASYDARGLPVTQTDVLGNTATLGFDAAGRLTKATNALGQSTFHQYDARGRRTQSTSAAGRTQQTRYDPQGRVIETIAPGQTQGAGTRITYDSTGLPMSTTSPSGLVTQTTYDNRGRTASSIDAAGNTITYEYGEEGGPLAGLLTATQYPTYKETYQYDQNGRQTSVTQHLANPSTSEQTRTQHQQYDNLGQRVASVDPAGRSTVYEYDGLGRLVKTIDPMAQAIKQTWNAHDQLTSLTDAKGNTHRFEYDKAGHLSKESRPLGGAIQYSYDAAGQLIQRTDAGGNTRSYAYDKAGRMVQEEHQLGGKETDQRIIYQYDADGLLTAYEQKDGQQNLISSATYDKDAQGRTTQNKVTYGTVDNTGSFSFTVGQSYNADGQLAGHSYPDGSAGQYSYDKGRLSLVTLPDQSQIRYGNYQWLTATRIETPGATKIISVDALQRPLSIEIKNAAAKILASRHYQYDKAGNITQIDSDLGQTQYGYDPLDRLTKVAPDRPLKDLGLPTEQYQYDAVHNRVFSGHQMGQWSYNADNQLTSYPSLRPFDKGAQPIQTQVEYTPQGHTARERSDKGERTYSYNAAERLIIYSSMSEGQNTPSIEARYRYDPFGRRISKEVKEGLVTKIIYFFYSNTGLLGEANEKGLMKKGYGFNPTRAQQGQWSTDPMWQSEVNDGRVDDKDAYFHYLHSDNLGTPILATNRQGDFTWKNIAEGFGSNGLLVERKIQMNLRYPGQYYDEESGGNYNYKRTYYAEIGRYKIMDPVGLSGGINYFAYARENSIINFDAKGMKWTSRDFAHHYIYGKGAAVNLSQIGLLDEFTAHSSVQAAMNSVFEYGKKKLIERLKPECMECGDIDVSASVSTKEFDGKYNVTTWSPHDGLFNIGDGILFNKGVCSGTYDCRSGKITGKCDIPFYIRDKYQDPLDIFDLIDGNYEVGTAYSIRGDWTVSRSF</sequence>
<dbReference type="Proteomes" id="UP001287445">
    <property type="component" value="Unassembled WGS sequence"/>
</dbReference>
<evidence type="ECO:0000256" key="1">
    <source>
        <dbReference type="ARBA" id="ARBA00022737"/>
    </source>
</evidence>
<reference evidence="4" key="1">
    <citation type="submission" date="2023-11" db="EMBL/GenBank/DDBJ databases">
        <title>Identification and selenium tolerance of Delftia acidovorans R3-25.</title>
        <authorList>
            <person name="Zhang S."/>
            <person name="Liu Y."/>
            <person name="Guo Y."/>
        </authorList>
    </citation>
    <scope>NUCLEOTIDE SEQUENCE</scope>
    <source>
        <strain evidence="4">R3-25</strain>
    </source>
</reference>
<evidence type="ECO:0000259" key="3">
    <source>
        <dbReference type="Pfam" id="PF25023"/>
    </source>
</evidence>
<protein>
    <submittedName>
        <fullName evidence="4">RHS repeat-associated core domain-containing protein</fullName>
    </submittedName>
</protein>
<dbReference type="Gene3D" id="2.180.10.10">
    <property type="entry name" value="RHS repeat-associated core"/>
    <property type="match status" value="4"/>
</dbReference>
<dbReference type="InterPro" id="IPR050708">
    <property type="entry name" value="T6SS_VgrG/RHS"/>
</dbReference>
<proteinExistence type="predicted"/>
<evidence type="ECO:0000256" key="2">
    <source>
        <dbReference type="SAM" id="MobiDB-lite"/>
    </source>
</evidence>
<dbReference type="Pfam" id="PF25023">
    <property type="entry name" value="TEN_YD-shell"/>
    <property type="match status" value="2"/>
</dbReference>
<dbReference type="Pfam" id="PF05593">
    <property type="entry name" value="RHS_repeat"/>
    <property type="match status" value="4"/>
</dbReference>
<keyword evidence="1" id="KW-0677">Repeat</keyword>
<organism evidence="4 5">
    <name type="scientific">Delftia acidovorans</name>
    <name type="common">Pseudomonas acidovorans</name>
    <name type="synonym">Comamonas acidovorans</name>
    <dbReference type="NCBI Taxonomy" id="80866"/>
    <lineage>
        <taxon>Bacteria</taxon>
        <taxon>Pseudomonadati</taxon>
        <taxon>Pseudomonadota</taxon>
        <taxon>Betaproteobacteria</taxon>
        <taxon>Burkholderiales</taxon>
        <taxon>Comamonadaceae</taxon>
        <taxon>Delftia</taxon>
    </lineage>
</organism>
<dbReference type="RefSeq" id="WP_319072790.1">
    <property type="nucleotide sequence ID" value="NZ_JAWWMZ010000002.1"/>
</dbReference>
<dbReference type="PANTHER" id="PTHR32305">
    <property type="match status" value="1"/>
</dbReference>
<dbReference type="InterPro" id="IPR022385">
    <property type="entry name" value="Rhs_assc_core"/>
</dbReference>
<feature type="region of interest" description="Disordered" evidence="2">
    <location>
        <begin position="1"/>
        <end position="37"/>
    </location>
</feature>
<accession>A0AAJ2QWV7</accession>
<feature type="domain" description="Teneurin-like YD-shell" evidence="3">
    <location>
        <begin position="694"/>
        <end position="845"/>
    </location>
</feature>
<dbReference type="InterPro" id="IPR031325">
    <property type="entry name" value="RHS_repeat"/>
</dbReference>
<evidence type="ECO:0000313" key="5">
    <source>
        <dbReference type="Proteomes" id="UP001287445"/>
    </source>
</evidence>
<feature type="compositionally biased region" description="Polar residues" evidence="2">
    <location>
        <begin position="17"/>
        <end position="27"/>
    </location>
</feature>
<name>A0AAJ2QWV7_DELAC</name>
<dbReference type="NCBIfam" id="TIGR03696">
    <property type="entry name" value="Rhs_assc_core"/>
    <property type="match status" value="1"/>
</dbReference>